<organism evidence="16 17">
    <name type="scientific">Stenotrophobium rhamnosiphilum</name>
    <dbReference type="NCBI Taxonomy" id="2029166"/>
    <lineage>
        <taxon>Bacteria</taxon>
        <taxon>Pseudomonadati</taxon>
        <taxon>Pseudomonadota</taxon>
        <taxon>Gammaproteobacteria</taxon>
        <taxon>Nevskiales</taxon>
        <taxon>Nevskiaceae</taxon>
        <taxon>Stenotrophobium</taxon>
    </lineage>
</organism>
<dbReference type="GO" id="GO:0044781">
    <property type="term" value="P:bacterial-type flagellum organization"/>
    <property type="evidence" value="ECO:0007669"/>
    <property type="project" value="UniProtKB-UniRule"/>
</dbReference>
<keyword evidence="10" id="KW-0472">Membrane</keyword>
<dbReference type="AlphaFoldDB" id="A0A2T5MD99"/>
<evidence type="ECO:0000256" key="5">
    <source>
        <dbReference type="ARBA" id="ARBA00022475"/>
    </source>
</evidence>
<evidence type="ECO:0000256" key="8">
    <source>
        <dbReference type="ARBA" id="ARBA00022927"/>
    </source>
</evidence>
<dbReference type="InterPro" id="IPR027417">
    <property type="entry name" value="P-loop_NTPase"/>
</dbReference>
<keyword evidence="16" id="KW-0969">Cilium</keyword>
<evidence type="ECO:0000256" key="12">
    <source>
        <dbReference type="ARBA" id="ARBA00025337"/>
    </source>
</evidence>
<comment type="similarity">
    <text evidence="2">Belongs to the GTP-binding SRP family.</text>
</comment>
<keyword evidence="7" id="KW-1005">Bacterial flagellum biogenesis</keyword>
<dbReference type="OrthoDB" id="9778554at2"/>
<dbReference type="Pfam" id="PF00448">
    <property type="entry name" value="SRP54"/>
    <property type="match status" value="1"/>
</dbReference>
<dbReference type="SMART" id="SM00382">
    <property type="entry name" value="AAA"/>
    <property type="match status" value="1"/>
</dbReference>
<dbReference type="Gene3D" id="3.40.50.300">
    <property type="entry name" value="P-loop containing nucleotide triphosphate hydrolases"/>
    <property type="match status" value="1"/>
</dbReference>
<evidence type="ECO:0000256" key="11">
    <source>
        <dbReference type="ARBA" id="ARBA00023225"/>
    </source>
</evidence>
<reference evidence="16 17" key="1">
    <citation type="submission" date="2018-04" db="EMBL/GenBank/DDBJ databases">
        <title>Novel species isolated from glacier.</title>
        <authorList>
            <person name="Liu Q."/>
            <person name="Xin Y.-H."/>
        </authorList>
    </citation>
    <scope>NUCLEOTIDE SEQUENCE [LARGE SCALE GENOMIC DNA]</scope>
    <source>
        <strain evidence="16 17">GT1R17</strain>
    </source>
</reference>
<dbReference type="NCBIfam" id="TIGR03499">
    <property type="entry name" value="FlhF"/>
    <property type="match status" value="1"/>
</dbReference>
<sequence>MKIKRFLAKSMREAIRLVREEQGPDAVILSNRRVGSEIEVVAAVDYDVSLIQQVQRQAAQEAKEVFETPAAEKVVIEKSVAAAVPVITPEPIKTDNIEITQVREELSDIRRLMERQLAGLIWKDLKQSQPERVAVLSVLNDIGLDNELARQIAGEVPEDTDSERARFLPLGLLSRRIPVLKDDPVLEGGVIALIGPTGVGKTTTLAKLAARYAENFGTRDLALVTTDHYRIGAQEQLFTYGRLLGIPVHTASNSAELAELMTRLSDRKMVLIDTAGMAPRDVNLAAQFSELQGISKPIKTFLVMAANSQAGSLNEIVNRFGTTPLTGCILTKLDESTRIGGALSVAISHNLPIAFTTDGQKVPEDLQQAKADRLVIRAMQLVRQCPSEAEDTTLAVKFSGVTYANA</sequence>
<accession>A0A2T5MD99</accession>
<dbReference type="Proteomes" id="UP000244248">
    <property type="component" value="Unassembled WGS sequence"/>
</dbReference>
<keyword evidence="17" id="KW-1185">Reference proteome</keyword>
<keyword evidence="8" id="KW-0653">Protein transport</keyword>
<dbReference type="GO" id="GO:0006614">
    <property type="term" value="P:SRP-dependent cotranslational protein targeting to membrane"/>
    <property type="evidence" value="ECO:0007669"/>
    <property type="project" value="UniProtKB-UniRule"/>
</dbReference>
<dbReference type="InterPro" id="IPR047040">
    <property type="entry name" value="FlhF__GTPase_dom"/>
</dbReference>
<dbReference type="SMART" id="SM00962">
    <property type="entry name" value="SRP54"/>
    <property type="match status" value="1"/>
</dbReference>
<evidence type="ECO:0000259" key="15">
    <source>
        <dbReference type="SMART" id="SM00962"/>
    </source>
</evidence>
<evidence type="ECO:0000259" key="14">
    <source>
        <dbReference type="SMART" id="SM00382"/>
    </source>
</evidence>
<dbReference type="RefSeq" id="WP_107940923.1">
    <property type="nucleotide sequence ID" value="NZ_QANS01000005.1"/>
</dbReference>
<dbReference type="InterPro" id="IPR000897">
    <property type="entry name" value="SRP54_GTPase_dom"/>
</dbReference>
<dbReference type="GO" id="GO:0003924">
    <property type="term" value="F:GTPase activity"/>
    <property type="evidence" value="ECO:0007669"/>
    <property type="project" value="UniProtKB-UniRule"/>
</dbReference>
<evidence type="ECO:0000256" key="6">
    <source>
        <dbReference type="ARBA" id="ARBA00022741"/>
    </source>
</evidence>
<evidence type="ECO:0000256" key="9">
    <source>
        <dbReference type="ARBA" id="ARBA00023134"/>
    </source>
</evidence>
<dbReference type="EMBL" id="QANS01000005">
    <property type="protein sequence ID" value="PTU30551.1"/>
    <property type="molecule type" value="Genomic_DNA"/>
</dbReference>
<proteinExistence type="inferred from homology"/>
<dbReference type="CDD" id="cd17873">
    <property type="entry name" value="FlhF"/>
    <property type="match status" value="1"/>
</dbReference>
<comment type="subcellular location">
    <subcellularLocation>
        <location evidence="1">Cell membrane</location>
        <topology evidence="1">Peripheral membrane protein</topology>
        <orientation evidence="1">Cytoplasmic side</orientation>
    </subcellularLocation>
</comment>
<evidence type="ECO:0000256" key="3">
    <source>
        <dbReference type="ARBA" id="ARBA00014919"/>
    </source>
</evidence>
<evidence type="ECO:0000256" key="4">
    <source>
        <dbReference type="ARBA" id="ARBA00022448"/>
    </source>
</evidence>
<evidence type="ECO:0000313" key="16">
    <source>
        <dbReference type="EMBL" id="PTU30551.1"/>
    </source>
</evidence>
<dbReference type="PANTHER" id="PTHR43134:SF3">
    <property type="entry name" value="FLAGELLAR BIOSYNTHESIS PROTEIN FLHF"/>
    <property type="match status" value="1"/>
</dbReference>
<evidence type="ECO:0000256" key="10">
    <source>
        <dbReference type="ARBA" id="ARBA00023136"/>
    </source>
</evidence>
<comment type="function">
    <text evidence="12">Necessary for flagellar biosynthesis. May be involved in translocation of the flagellum.</text>
</comment>
<name>A0A2T5MD99_9GAMM</name>
<gene>
    <name evidence="16" type="primary">flhF</name>
    <name evidence="16" type="ORF">CJD38_13670</name>
</gene>
<keyword evidence="4" id="KW-0813">Transport</keyword>
<dbReference type="InterPro" id="IPR020006">
    <property type="entry name" value="FlhF"/>
</dbReference>
<dbReference type="InterPro" id="IPR003593">
    <property type="entry name" value="AAA+_ATPase"/>
</dbReference>
<evidence type="ECO:0000256" key="2">
    <source>
        <dbReference type="ARBA" id="ARBA00008531"/>
    </source>
</evidence>
<feature type="domain" description="SRP54-type proteins GTP-binding" evidence="15">
    <location>
        <begin position="188"/>
        <end position="380"/>
    </location>
</feature>
<dbReference type="GO" id="GO:0005525">
    <property type="term" value="F:GTP binding"/>
    <property type="evidence" value="ECO:0007669"/>
    <property type="project" value="UniProtKB-UniRule"/>
</dbReference>
<comment type="caution">
    <text evidence="16">The sequence shown here is derived from an EMBL/GenBank/DDBJ whole genome shotgun (WGS) entry which is preliminary data.</text>
</comment>
<feature type="domain" description="AAA+ ATPase" evidence="14">
    <location>
        <begin position="187"/>
        <end position="343"/>
    </location>
</feature>
<dbReference type="GO" id="GO:0005047">
    <property type="term" value="F:signal recognition particle binding"/>
    <property type="evidence" value="ECO:0007669"/>
    <property type="project" value="TreeGrafter"/>
</dbReference>
<keyword evidence="11" id="KW-1006">Bacterial flagellum protein export</keyword>
<evidence type="ECO:0000256" key="7">
    <source>
        <dbReference type="ARBA" id="ARBA00022795"/>
    </source>
</evidence>
<keyword evidence="9" id="KW-0342">GTP-binding</keyword>
<dbReference type="GO" id="GO:0015031">
    <property type="term" value="P:protein transport"/>
    <property type="evidence" value="ECO:0007669"/>
    <property type="project" value="UniProtKB-KW"/>
</dbReference>
<protein>
    <recommendedName>
        <fullName evidence="3 13">Flagellar biosynthesis protein FlhF</fullName>
    </recommendedName>
</protein>
<dbReference type="SUPFAM" id="SSF52540">
    <property type="entry name" value="P-loop containing nucleoside triphosphate hydrolases"/>
    <property type="match status" value="1"/>
</dbReference>
<dbReference type="PANTHER" id="PTHR43134">
    <property type="entry name" value="SIGNAL RECOGNITION PARTICLE RECEPTOR SUBUNIT ALPHA"/>
    <property type="match status" value="1"/>
</dbReference>
<dbReference type="GO" id="GO:0005886">
    <property type="term" value="C:plasma membrane"/>
    <property type="evidence" value="ECO:0007669"/>
    <property type="project" value="UniProtKB-SubCell"/>
</dbReference>
<evidence type="ECO:0000313" key="17">
    <source>
        <dbReference type="Proteomes" id="UP000244248"/>
    </source>
</evidence>
<keyword evidence="6" id="KW-0547">Nucleotide-binding</keyword>
<evidence type="ECO:0000256" key="1">
    <source>
        <dbReference type="ARBA" id="ARBA00004413"/>
    </source>
</evidence>
<keyword evidence="5" id="KW-1003">Cell membrane</keyword>
<keyword evidence="16" id="KW-0966">Cell projection</keyword>
<evidence type="ECO:0000256" key="13">
    <source>
        <dbReference type="NCBIfam" id="TIGR03499"/>
    </source>
</evidence>
<dbReference type="FunFam" id="3.40.50.300:FF:000695">
    <property type="entry name" value="Flagellar biosynthesis regulator FlhF"/>
    <property type="match status" value="1"/>
</dbReference>
<keyword evidence="16" id="KW-0282">Flagellum</keyword>